<dbReference type="PROSITE" id="PS50004">
    <property type="entry name" value="C2"/>
    <property type="match status" value="5"/>
</dbReference>
<evidence type="ECO:0000259" key="33">
    <source>
        <dbReference type="PROSITE" id="PS50103"/>
    </source>
</evidence>
<dbReference type="Gene3D" id="2.60.40.150">
    <property type="entry name" value="C2 domain"/>
    <property type="match status" value="5"/>
</dbReference>
<accession>A0A8V1A0A0</accession>
<dbReference type="InterPro" id="IPR037733">
    <property type="entry name" value="Ext_Synaptotagmin_C2A"/>
</dbReference>
<keyword evidence="16" id="KW-0694">RNA-binding</keyword>
<dbReference type="FunFam" id="2.60.40.150:FF:000025">
    <property type="entry name" value="Extended synaptotagmin 2"/>
    <property type="match status" value="1"/>
</dbReference>
<keyword evidence="14 29" id="KW-0862">Zinc</keyword>
<evidence type="ECO:0000256" key="15">
    <source>
        <dbReference type="ARBA" id="ARBA00022837"/>
    </source>
</evidence>
<keyword evidence="15" id="KW-0106">Calcium</keyword>
<feature type="coiled-coil region" evidence="30">
    <location>
        <begin position="320"/>
        <end position="361"/>
    </location>
</feature>
<keyword evidence="36" id="KW-1185">Reference proteome</keyword>
<protein>
    <recommendedName>
        <fullName evidence="26">Extended synaptotagmin-1</fullName>
    </recommendedName>
    <alternativeName>
        <fullName evidence="25">Zinc finger CCCH domain-containing protein 10</fullName>
    </alternativeName>
</protein>
<evidence type="ECO:0000256" key="21">
    <source>
        <dbReference type="ARBA" id="ARBA00023121"/>
    </source>
</evidence>
<keyword evidence="5" id="KW-0813">Transport</keyword>
<evidence type="ECO:0000256" key="18">
    <source>
        <dbReference type="ARBA" id="ARBA00022990"/>
    </source>
</evidence>
<dbReference type="FunFam" id="2.60.40.150:FF:000106">
    <property type="entry name" value="extended synaptotagmin-1 isoform X1"/>
    <property type="match status" value="2"/>
</dbReference>
<dbReference type="GeneTree" id="ENSGT00940000156561"/>
<dbReference type="SMART" id="SM00239">
    <property type="entry name" value="C2"/>
    <property type="match status" value="5"/>
</dbReference>
<evidence type="ECO:0000256" key="9">
    <source>
        <dbReference type="ARBA" id="ARBA00022692"/>
    </source>
</evidence>
<evidence type="ECO:0000256" key="23">
    <source>
        <dbReference type="ARBA" id="ARBA00023242"/>
    </source>
</evidence>
<evidence type="ECO:0000256" key="28">
    <source>
        <dbReference type="ARBA" id="ARBA00093580"/>
    </source>
</evidence>
<feature type="compositionally biased region" description="Basic residues" evidence="31">
    <location>
        <begin position="47"/>
        <end position="57"/>
    </location>
</feature>
<evidence type="ECO:0000256" key="16">
    <source>
        <dbReference type="ARBA" id="ARBA00022884"/>
    </source>
</evidence>
<evidence type="ECO:0000259" key="34">
    <source>
        <dbReference type="PROSITE" id="PS51847"/>
    </source>
</evidence>
<keyword evidence="7" id="KW-0488">Methylation</keyword>
<evidence type="ECO:0000256" key="25">
    <source>
        <dbReference type="ARBA" id="ARBA00067907"/>
    </source>
</evidence>
<evidence type="ECO:0000256" key="12">
    <source>
        <dbReference type="ARBA" id="ARBA00022771"/>
    </source>
</evidence>
<feature type="region of interest" description="Disordered" evidence="31">
    <location>
        <begin position="43"/>
        <end position="66"/>
    </location>
</feature>
<dbReference type="Proteomes" id="UP000000539">
    <property type="component" value="Chromosome 34"/>
</dbReference>
<evidence type="ECO:0000256" key="22">
    <source>
        <dbReference type="ARBA" id="ARBA00023136"/>
    </source>
</evidence>
<feature type="zinc finger region" description="C3H1-type" evidence="29">
    <location>
        <begin position="133"/>
        <end position="155"/>
    </location>
</feature>
<evidence type="ECO:0000256" key="8">
    <source>
        <dbReference type="ARBA" id="ARBA00022553"/>
    </source>
</evidence>
<dbReference type="InterPro" id="IPR037749">
    <property type="entry name" value="Ext_Synaptotagmin_C2B"/>
</dbReference>
<dbReference type="GO" id="GO:0005886">
    <property type="term" value="C:plasma membrane"/>
    <property type="evidence" value="ECO:0007669"/>
    <property type="project" value="UniProtKB-SubCell"/>
</dbReference>
<reference evidence="35" key="2">
    <citation type="submission" date="2025-08" db="UniProtKB">
        <authorList>
            <consortium name="Ensembl"/>
        </authorList>
    </citation>
    <scope>IDENTIFICATION</scope>
    <source>
        <strain evidence="35">broiler</strain>
    </source>
</reference>
<evidence type="ECO:0000256" key="7">
    <source>
        <dbReference type="ARBA" id="ARBA00022481"/>
    </source>
</evidence>
<dbReference type="GO" id="GO:0008270">
    <property type="term" value="F:zinc ion binding"/>
    <property type="evidence" value="ECO:0007669"/>
    <property type="project" value="UniProtKB-KW"/>
</dbReference>
<dbReference type="GO" id="GO:0005544">
    <property type="term" value="F:calcium-dependent phospholipid binding"/>
    <property type="evidence" value="ECO:0000318"/>
    <property type="project" value="GO_Central"/>
</dbReference>
<dbReference type="GO" id="GO:0035091">
    <property type="term" value="F:phosphatidylinositol binding"/>
    <property type="evidence" value="ECO:0000318"/>
    <property type="project" value="GO_Central"/>
</dbReference>
<evidence type="ECO:0000256" key="26">
    <source>
        <dbReference type="ARBA" id="ARBA00069842"/>
    </source>
</evidence>
<dbReference type="SUPFAM" id="SSF49562">
    <property type="entry name" value="C2 domain (Calcium/lipid-binding domain, CaLB)"/>
    <property type="match status" value="5"/>
</dbReference>
<dbReference type="FunFam" id="3.30.1370.210:FF:000003">
    <property type="entry name" value="Zinc finger CCCH domain-containing protein 10"/>
    <property type="match status" value="1"/>
</dbReference>
<feature type="domain" description="SMP-LTD" evidence="34">
    <location>
        <begin position="368"/>
        <end position="546"/>
    </location>
</feature>
<sequence>MWGGSCGGQRARSVPVPGVGPGWWSDPVGAEDLGGSRLWRRTLMTSRSRKKRSGRARVTREGSAQLLPGCPGSSIEHFLPGAERRPEGTAHCWHWRTREEAASGAPAAAAKMPDRDGYSNSGGDEAGADADDICRDFLRNVCKRGKRCRFRHPDISEVTNLGVRKNEFIFCHDFQNKECVRLNCRFIHGTKEDEDCYKKTGELPPRLRQKVAAGLGLSPADLPNSKEEVPICRDFLKGDCQRGAKCKFQHLQRDYEYEARGMATREPGMVAAVRRYDPYDAIYDSDRYDDHEPLLKRRRVDGLSFETYEYSFANPRTVEYRLLEEENIMLRKRVEDLKKQVNNLMATNEVLLEQNAQFRNQAKVSFPDVERAEWLNKILAQTWPFFGRYMEKLLVESIAPSIRASNTHLQTFTFTKVDMGEKPLRVLGVRAHPGTHKQQILLDLNISYVGDVQIDVEVKKFFCKAGVKGMQLHGTLRVILEPLLGDVPIVGALTMFFIRRPTLDINWTGMTNLLDIPGLSSMSDTMIMDTISSYLVLPNRLLVPLVPNLHDAARLRCPLPRGVVRVHLFGARELRSKDRFMGGLVEGKSDPYAVLRVGTQVANSRVVQNELSPTWDEVYEFIVHEVPGQEIEVELFDKDPDQDDLLGRMKLDFGEVLKARVLEEWFPLQDGGRGRLHLRLEWLTLLPDASKLEQVLQRNRTIPSNPDPPSAAILVVYLDRAEELPMKKPGKEPNPMVQVSVQDVTRESKVVYNTRHPVWEDAFRFFLHDPAHQDLDIQVKDDPRQTPLGSLSVPLSRLLSAPELTLTEPFALQHAAPNSRLHLTLVLRVLYFDGPEDGPPPPTPPGQLETPPGASSARRPSKASPDPQFGTEAVLRIHLLEAEDLIAKDNFLGGLMKGRSDPYAAVRAGGRLFRSRVVREELNPRWNEIYEVVVDDIPGQDVEFELFDKDVDKDDFLGRCKVPLKRVLSCGFVDEWLPLEEVRSGRLHVRLERLQPQPSSAQLEQVLHTNSLLQPSRGEELSAALLSLFLDRAAELPLRKGSKPPTAFAVLSVRDVSFKTKTCAPSTDPVWDEGFSFLIKRPHGETLELKVQDAGGQALGALSLPLSQLLAAEALTLDTWLPLSGGGQVLLRAQLGILVSQHSGVAPSSDPTPGGDAEPQEVMAGGDKEENQDGGGTLRHRLPPAHSRTELGGPRLQLTLWYHRDERKLVAIVHGCRQLKPPPKAPPKDPPDPYVSLLLLPPERGRGSKRRTAVQRRTLNPDFNERLEWDVAPEDAPRCVLEAQVKAHVSFMGGKEVLGKLHLDLAQVDLAEGGTHWYELQDERGSP</sequence>
<dbReference type="CDD" id="cd08391">
    <property type="entry name" value="C2A_C2C_Synaptotagmin_like"/>
    <property type="match status" value="2"/>
</dbReference>
<keyword evidence="20" id="KW-0445">Lipid transport</keyword>
<dbReference type="PROSITE" id="PS51847">
    <property type="entry name" value="SMP"/>
    <property type="match status" value="1"/>
</dbReference>
<evidence type="ECO:0000256" key="10">
    <source>
        <dbReference type="ARBA" id="ARBA00022723"/>
    </source>
</evidence>
<feature type="domain" description="C3H1-type" evidence="33">
    <location>
        <begin position="133"/>
        <end position="155"/>
    </location>
</feature>
<feature type="domain" description="C2" evidence="32">
    <location>
        <begin position="545"/>
        <end position="666"/>
    </location>
</feature>
<dbReference type="InterPro" id="IPR031468">
    <property type="entry name" value="SMP_LBD"/>
</dbReference>
<keyword evidence="6" id="KW-1003">Cell membrane</keyword>
<evidence type="ECO:0000256" key="20">
    <source>
        <dbReference type="ARBA" id="ARBA00023055"/>
    </source>
</evidence>
<feature type="domain" description="C3H1-type" evidence="33">
    <location>
        <begin position="226"/>
        <end position="253"/>
    </location>
</feature>
<dbReference type="PANTHER" id="PTHR45761">
    <property type="entry name" value="EXTENDED SYNAPTOTAGMIN-LIKE PROTEIN 2, ISOFORM C"/>
    <property type="match status" value="1"/>
</dbReference>
<dbReference type="GO" id="GO:0008429">
    <property type="term" value="F:phosphatidylethanolamine binding"/>
    <property type="evidence" value="ECO:0000318"/>
    <property type="project" value="GO_Central"/>
</dbReference>
<keyword evidence="10 29" id="KW-0479">Metal-binding</keyword>
<dbReference type="GO" id="GO:0031210">
    <property type="term" value="F:phosphatidylcholine binding"/>
    <property type="evidence" value="ECO:0000318"/>
    <property type="project" value="GO_Central"/>
</dbReference>
<feature type="zinc finger region" description="C3H1-type" evidence="29">
    <location>
        <begin position="226"/>
        <end position="253"/>
    </location>
</feature>
<feature type="compositionally biased region" description="Low complexity" evidence="31">
    <location>
        <begin position="846"/>
        <end position="865"/>
    </location>
</feature>
<feature type="domain" description="C2" evidence="32">
    <location>
        <begin position="855"/>
        <end position="977"/>
    </location>
</feature>
<dbReference type="InterPro" id="IPR000008">
    <property type="entry name" value="C2_dom"/>
</dbReference>
<evidence type="ECO:0000256" key="6">
    <source>
        <dbReference type="ARBA" id="ARBA00022475"/>
    </source>
</evidence>
<organism evidence="35 36">
    <name type="scientific">Gallus gallus</name>
    <name type="common">Chicken</name>
    <dbReference type="NCBI Taxonomy" id="9031"/>
    <lineage>
        <taxon>Eukaryota</taxon>
        <taxon>Metazoa</taxon>
        <taxon>Chordata</taxon>
        <taxon>Craniata</taxon>
        <taxon>Vertebrata</taxon>
        <taxon>Euteleostomi</taxon>
        <taxon>Archelosauria</taxon>
        <taxon>Archosauria</taxon>
        <taxon>Dinosauria</taxon>
        <taxon>Saurischia</taxon>
        <taxon>Theropoda</taxon>
        <taxon>Coelurosauria</taxon>
        <taxon>Aves</taxon>
        <taxon>Neognathae</taxon>
        <taxon>Galloanserae</taxon>
        <taxon>Galliformes</taxon>
        <taxon>Phasianidae</taxon>
        <taxon>Phasianinae</taxon>
        <taxon>Gallus</taxon>
    </lineage>
</organism>
<dbReference type="PANTHER" id="PTHR45761:SF3">
    <property type="entry name" value="EXTENDED SYNAPTOTAGMIN-1"/>
    <property type="match status" value="1"/>
</dbReference>
<dbReference type="GO" id="GO:0042802">
    <property type="term" value="F:identical protein binding"/>
    <property type="evidence" value="ECO:0007669"/>
    <property type="project" value="Ensembl"/>
</dbReference>
<feature type="region of interest" description="Disordered" evidence="31">
    <location>
        <begin position="834"/>
        <end position="868"/>
    </location>
</feature>
<feature type="region of interest" description="Disordered" evidence="31">
    <location>
        <begin position="1143"/>
        <end position="1191"/>
    </location>
</feature>
<evidence type="ECO:0000256" key="19">
    <source>
        <dbReference type="ARBA" id="ARBA00023054"/>
    </source>
</evidence>
<evidence type="ECO:0000256" key="31">
    <source>
        <dbReference type="SAM" id="MobiDB-lite"/>
    </source>
</evidence>
<dbReference type="GO" id="GO:0120014">
    <property type="term" value="F:phospholipid transfer activity"/>
    <property type="evidence" value="ECO:0007669"/>
    <property type="project" value="Ensembl"/>
</dbReference>
<keyword evidence="9" id="KW-0812">Transmembrane</keyword>
<dbReference type="Pfam" id="PF17047">
    <property type="entry name" value="SMP_LBD"/>
    <property type="match status" value="1"/>
</dbReference>
<dbReference type="FunFam" id="2.60.40.150:FF:000120">
    <property type="entry name" value="extended synaptotagmin-1 isoform X1"/>
    <property type="match status" value="1"/>
</dbReference>
<dbReference type="PROSITE" id="PS50103">
    <property type="entry name" value="ZF_C3H1"/>
    <property type="match status" value="3"/>
</dbReference>
<dbReference type="InterPro" id="IPR000571">
    <property type="entry name" value="Znf_CCCH"/>
</dbReference>
<dbReference type="GO" id="GO:0005634">
    <property type="term" value="C:nucleus"/>
    <property type="evidence" value="ECO:0007669"/>
    <property type="project" value="UniProtKB-SubCell"/>
</dbReference>
<comment type="similarity">
    <text evidence="4">Belongs to the extended synaptotagmin family.</text>
</comment>
<feature type="domain" description="C3H1-type" evidence="33">
    <location>
        <begin position="165"/>
        <end position="191"/>
    </location>
</feature>
<evidence type="ECO:0000256" key="3">
    <source>
        <dbReference type="ARBA" id="ARBA00004477"/>
    </source>
</evidence>
<reference evidence="35" key="1">
    <citation type="submission" date="2020-11" db="EMBL/GenBank/DDBJ databases">
        <title>Gallus gallus (Chicken) genome, bGalGal1, GRCg7b, maternal haplotype autosomes + Z &amp; W.</title>
        <authorList>
            <person name="Warren W."/>
            <person name="Formenti G."/>
            <person name="Fedrigo O."/>
            <person name="Haase B."/>
            <person name="Mountcastle J."/>
            <person name="Balacco J."/>
            <person name="Tracey A."/>
            <person name="Schneider V."/>
            <person name="Okimoto R."/>
            <person name="Cheng H."/>
            <person name="Hawken R."/>
            <person name="Howe K."/>
            <person name="Jarvis E.D."/>
        </authorList>
    </citation>
    <scope>NUCLEOTIDE SEQUENCE [LARGE SCALE GENOMIC DNA]</scope>
    <source>
        <strain evidence="35">Broiler</strain>
    </source>
</reference>
<evidence type="ECO:0000256" key="27">
    <source>
        <dbReference type="ARBA" id="ARBA00093357"/>
    </source>
</evidence>
<name>A0A8V1A0A0_CHICK</name>
<evidence type="ECO:0000256" key="11">
    <source>
        <dbReference type="ARBA" id="ARBA00022737"/>
    </source>
</evidence>
<gene>
    <name evidence="35" type="primary">ESYT1</name>
</gene>
<dbReference type="CDD" id="cd04050">
    <property type="entry name" value="C2B_Synaptotagmin-like"/>
    <property type="match status" value="2"/>
</dbReference>
<dbReference type="Gene3D" id="3.30.1370.210">
    <property type="match status" value="2"/>
</dbReference>
<dbReference type="InterPro" id="IPR035892">
    <property type="entry name" value="C2_domain_sf"/>
</dbReference>
<keyword evidence="21" id="KW-0446">Lipid-binding</keyword>
<comment type="function">
    <text evidence="24">Specific regulator of miRNA biogenesis. Binds, via the C3H1-type zinc finger domains, to the binding motif 5'-GCAGCGC-3' on microRNA pri-MIR143 and negatively regulates the processing to mature microRNA.</text>
</comment>
<dbReference type="InterPro" id="IPR051634">
    <property type="entry name" value="Extended_Synaptotagmin"/>
</dbReference>
<dbReference type="GO" id="GO:0005509">
    <property type="term" value="F:calcium ion binding"/>
    <property type="evidence" value="ECO:0000318"/>
    <property type="project" value="GO_Central"/>
</dbReference>
<keyword evidence="17" id="KW-1133">Transmembrane helix</keyword>
<dbReference type="GO" id="GO:0003723">
    <property type="term" value="F:RNA binding"/>
    <property type="evidence" value="ECO:0007669"/>
    <property type="project" value="UniProtKB-KW"/>
</dbReference>
<feature type="region of interest" description="Disordered" evidence="31">
    <location>
        <begin position="103"/>
        <end position="123"/>
    </location>
</feature>
<dbReference type="Pfam" id="PF00168">
    <property type="entry name" value="C2"/>
    <property type="match status" value="5"/>
</dbReference>
<dbReference type="CDD" id="cd21679">
    <property type="entry name" value="SMP_ESyt1"/>
    <property type="match status" value="1"/>
</dbReference>
<keyword evidence="13" id="KW-0256">Endoplasmic reticulum</keyword>
<evidence type="ECO:0000256" key="5">
    <source>
        <dbReference type="ARBA" id="ARBA00022448"/>
    </source>
</evidence>
<evidence type="ECO:0000256" key="14">
    <source>
        <dbReference type="ARBA" id="ARBA00022833"/>
    </source>
</evidence>
<dbReference type="GlyGen" id="A0A8V1A0A0">
    <property type="glycosylation" value="2 sites"/>
</dbReference>
<comment type="subcellular location">
    <subcellularLocation>
        <location evidence="2">Cell membrane</location>
        <topology evidence="2">Peripheral membrane protein</topology>
    </subcellularLocation>
    <subcellularLocation>
        <location evidence="3">Endoplasmic reticulum membrane</location>
        <topology evidence="3">Multi-pass membrane protein</topology>
    </subcellularLocation>
    <subcellularLocation>
        <location evidence="1">Nucleus</location>
    </subcellularLocation>
</comment>
<evidence type="ECO:0000256" key="24">
    <source>
        <dbReference type="ARBA" id="ARBA00053589"/>
    </source>
</evidence>
<feature type="domain" description="C2" evidence="32">
    <location>
        <begin position="1192"/>
        <end position="1318"/>
    </location>
</feature>
<evidence type="ECO:0000256" key="17">
    <source>
        <dbReference type="ARBA" id="ARBA00022989"/>
    </source>
</evidence>
<feature type="domain" description="C2" evidence="32">
    <location>
        <begin position="694"/>
        <end position="814"/>
    </location>
</feature>
<evidence type="ECO:0000256" key="1">
    <source>
        <dbReference type="ARBA" id="ARBA00004123"/>
    </source>
</evidence>
<proteinExistence type="inferred from homology"/>
<keyword evidence="11" id="KW-0677">Repeat</keyword>
<evidence type="ECO:0000256" key="30">
    <source>
        <dbReference type="SAM" id="Coils"/>
    </source>
</evidence>
<keyword evidence="18" id="KW-0007">Acetylation</keyword>
<reference evidence="35" key="3">
    <citation type="submission" date="2025-09" db="UniProtKB">
        <authorList>
            <consortium name="Ensembl"/>
        </authorList>
    </citation>
    <scope>IDENTIFICATION</scope>
    <source>
        <strain evidence="35">broiler</strain>
    </source>
</reference>
<evidence type="ECO:0000256" key="29">
    <source>
        <dbReference type="PROSITE-ProRule" id="PRU00723"/>
    </source>
</evidence>
<feature type="domain" description="C2" evidence="32">
    <location>
        <begin position="1007"/>
        <end position="1125"/>
    </location>
</feature>
<dbReference type="InterPro" id="IPR039010">
    <property type="entry name" value="Synaptotagmin_SMP"/>
</dbReference>
<dbReference type="SMART" id="SM00356">
    <property type="entry name" value="ZnF_C3H1"/>
    <property type="match status" value="3"/>
</dbReference>
<dbReference type="OrthoDB" id="1029639at2759"/>
<evidence type="ECO:0000259" key="32">
    <source>
        <dbReference type="PROSITE" id="PS50004"/>
    </source>
</evidence>
<keyword evidence="19 30" id="KW-0175">Coiled coil</keyword>
<feature type="zinc finger region" description="C3H1-type" evidence="29">
    <location>
        <begin position="165"/>
        <end position="191"/>
    </location>
</feature>
<evidence type="ECO:0000313" key="36">
    <source>
        <dbReference type="Proteomes" id="UP000000539"/>
    </source>
</evidence>
<evidence type="ECO:0000256" key="13">
    <source>
        <dbReference type="ARBA" id="ARBA00022824"/>
    </source>
</evidence>
<dbReference type="Pfam" id="PF00642">
    <property type="entry name" value="zf-CCCH"/>
    <property type="match status" value="1"/>
</dbReference>
<dbReference type="FunCoup" id="A0A8V1A0A0">
    <property type="interactions" value="1844"/>
</dbReference>
<evidence type="ECO:0000256" key="4">
    <source>
        <dbReference type="ARBA" id="ARBA00005867"/>
    </source>
</evidence>
<keyword evidence="8" id="KW-0597">Phosphoprotein</keyword>
<dbReference type="GO" id="GO:0005789">
    <property type="term" value="C:endoplasmic reticulum membrane"/>
    <property type="evidence" value="ECO:0000318"/>
    <property type="project" value="GO_Central"/>
</dbReference>
<comment type="function">
    <text evidence="27">Binds calcium (via the C2 domains) and translocates to sites of contact between the endoplasmic reticulum and the cell membrane in response to increased cytosolic calcium levels. Helps tether the endoplasmic reticulum to the cell membrane and promotes the formation of appositions between the endoplasmic reticulum and the cell membrane. Acts as an inhibitor of ADGRD1 G-protein-coupled receptor activity in absence of cytosolic calcium. Binds glycerophospholipids in a barrel-like domain and may play a role in cellular lipid transport.</text>
</comment>
<comment type="subunit">
    <text evidence="28">Interacts with ESYT2 and ESYT3. Interacts with ADGRD1; inhibiting the G-protein-coupled receptor activity of ADGRD1. Interaction with ADGRD1 is abolished when cytosolic calcium increases, relieving ADGRD1 G-protein-coupled receptor activity. Interacts (phosphorylated form) with SLC2A4.</text>
</comment>
<keyword evidence="23" id="KW-0539">Nucleus</keyword>
<keyword evidence="22" id="KW-0472">Membrane</keyword>
<dbReference type="Ensembl" id="ENSGALT00010060670.1">
    <property type="protein sequence ID" value="ENSGALP00010037429.1"/>
    <property type="gene ID" value="ENSGALG00010024848.1"/>
</dbReference>
<evidence type="ECO:0000256" key="2">
    <source>
        <dbReference type="ARBA" id="ARBA00004202"/>
    </source>
</evidence>
<dbReference type="GO" id="GO:0061817">
    <property type="term" value="P:endoplasmic reticulum-plasma membrane tethering"/>
    <property type="evidence" value="ECO:0007669"/>
    <property type="project" value="InterPro"/>
</dbReference>
<keyword evidence="12 29" id="KW-0863">Zinc-finger</keyword>
<evidence type="ECO:0000313" key="35">
    <source>
        <dbReference type="Ensembl" id="ENSGALP00010037429.1"/>
    </source>
</evidence>